<accession>A0ABR1ULU6</accession>
<dbReference type="GeneID" id="92093965"/>
<sequence length="158" mass="17310">MPPIPESPTGLAPPNANSPTDDFIPIIHQCGPGKIQTRALFPPGPTRGVAKDDEDEGFTPITPSPSDTSPKSPRRWLTSSPRDVLGIPVSKVFLARKLRKSNDVEDLEPLSPREAPTSSYPPVPAVVQGAKERKTIWGFVEGWWDLGLLDRGRSLRRK</sequence>
<feature type="region of interest" description="Disordered" evidence="1">
    <location>
        <begin position="103"/>
        <end position="124"/>
    </location>
</feature>
<evidence type="ECO:0000313" key="2">
    <source>
        <dbReference type="EMBL" id="KAK8059045.1"/>
    </source>
</evidence>
<reference evidence="2 3" key="1">
    <citation type="submission" date="2023-01" db="EMBL/GenBank/DDBJ databases">
        <title>Analysis of 21 Apiospora genomes using comparative genomics revels a genus with tremendous synthesis potential of carbohydrate active enzymes and secondary metabolites.</title>
        <authorList>
            <person name="Sorensen T."/>
        </authorList>
    </citation>
    <scope>NUCLEOTIDE SEQUENCE [LARGE SCALE GENOMIC DNA]</scope>
    <source>
        <strain evidence="2 3">CBS 135458</strain>
    </source>
</reference>
<protein>
    <submittedName>
        <fullName evidence="2">Uncharacterized protein</fullName>
    </submittedName>
</protein>
<dbReference type="EMBL" id="JAQQWL010000009">
    <property type="protein sequence ID" value="KAK8059045.1"/>
    <property type="molecule type" value="Genomic_DNA"/>
</dbReference>
<dbReference type="Proteomes" id="UP001480595">
    <property type="component" value="Unassembled WGS sequence"/>
</dbReference>
<feature type="region of interest" description="Disordered" evidence="1">
    <location>
        <begin position="1"/>
        <end position="80"/>
    </location>
</feature>
<keyword evidence="3" id="KW-1185">Reference proteome</keyword>
<name>A0ABR1ULU6_9PEZI</name>
<organism evidence="2 3">
    <name type="scientific">Apiospora phragmitis</name>
    <dbReference type="NCBI Taxonomy" id="2905665"/>
    <lineage>
        <taxon>Eukaryota</taxon>
        <taxon>Fungi</taxon>
        <taxon>Dikarya</taxon>
        <taxon>Ascomycota</taxon>
        <taxon>Pezizomycotina</taxon>
        <taxon>Sordariomycetes</taxon>
        <taxon>Xylariomycetidae</taxon>
        <taxon>Amphisphaeriales</taxon>
        <taxon>Apiosporaceae</taxon>
        <taxon>Apiospora</taxon>
    </lineage>
</organism>
<gene>
    <name evidence="2" type="ORF">PG994_009493</name>
</gene>
<proteinExistence type="predicted"/>
<comment type="caution">
    <text evidence="2">The sequence shown here is derived from an EMBL/GenBank/DDBJ whole genome shotgun (WGS) entry which is preliminary data.</text>
</comment>
<evidence type="ECO:0000313" key="3">
    <source>
        <dbReference type="Proteomes" id="UP001480595"/>
    </source>
</evidence>
<feature type="compositionally biased region" description="Low complexity" evidence="1">
    <location>
        <begin position="59"/>
        <end position="71"/>
    </location>
</feature>
<evidence type="ECO:0000256" key="1">
    <source>
        <dbReference type="SAM" id="MobiDB-lite"/>
    </source>
</evidence>
<dbReference type="RefSeq" id="XP_066714491.1">
    <property type="nucleotide sequence ID" value="XM_066860902.1"/>
</dbReference>